<comment type="caution">
    <text evidence="3">The sequence shown here is derived from an EMBL/GenBank/DDBJ whole genome shotgun (WGS) entry which is preliminary data.</text>
</comment>
<proteinExistence type="predicted"/>
<feature type="compositionally biased region" description="Polar residues" evidence="1">
    <location>
        <begin position="1"/>
        <end position="10"/>
    </location>
</feature>
<evidence type="ECO:0000256" key="2">
    <source>
        <dbReference type="SAM" id="Phobius"/>
    </source>
</evidence>
<protein>
    <submittedName>
        <fullName evidence="3">Uncharacterized protein</fullName>
    </submittedName>
</protein>
<keyword evidence="2" id="KW-0472">Membrane</keyword>
<dbReference type="EMBL" id="JBBPBM010000014">
    <property type="protein sequence ID" value="KAK8560213.1"/>
    <property type="molecule type" value="Genomic_DNA"/>
</dbReference>
<evidence type="ECO:0000313" key="3">
    <source>
        <dbReference type="EMBL" id="KAK8560213.1"/>
    </source>
</evidence>
<keyword evidence="4" id="KW-1185">Reference proteome</keyword>
<feature type="transmembrane region" description="Helical" evidence="2">
    <location>
        <begin position="227"/>
        <end position="247"/>
    </location>
</feature>
<feature type="region of interest" description="Disordered" evidence="1">
    <location>
        <begin position="1"/>
        <end position="31"/>
    </location>
</feature>
<accession>A0ABR2EG30</accession>
<keyword evidence="2" id="KW-0812">Transmembrane</keyword>
<dbReference type="Proteomes" id="UP001472677">
    <property type="component" value="Unassembled WGS sequence"/>
</dbReference>
<evidence type="ECO:0000313" key="4">
    <source>
        <dbReference type="Proteomes" id="UP001472677"/>
    </source>
</evidence>
<gene>
    <name evidence="3" type="ORF">V6N12_013013</name>
</gene>
<evidence type="ECO:0000256" key="1">
    <source>
        <dbReference type="SAM" id="MobiDB-lite"/>
    </source>
</evidence>
<reference evidence="3 4" key="1">
    <citation type="journal article" date="2024" name="G3 (Bethesda)">
        <title>Genome assembly of Hibiscus sabdariffa L. provides insights into metabolisms of medicinal natural products.</title>
        <authorList>
            <person name="Kim T."/>
        </authorList>
    </citation>
    <scope>NUCLEOTIDE SEQUENCE [LARGE SCALE GENOMIC DNA]</scope>
    <source>
        <strain evidence="3">TK-2024</strain>
        <tissue evidence="3">Old leaves</tissue>
    </source>
</reference>
<name>A0ABR2EG30_9ROSI</name>
<sequence>MEGRSQTYEGNDQELEQEPNSNSKDLEDMKKRLKEIEEEAGALREMQGKVEKEMGDVQYSSGASATQAEKEEVDSRSIYVGNTMHVHLRKFNSISNLVELIAWSSVEGLCKMNEYSWNETVSRKATQPIFPFTKAFHAWSCFLPCISYGRVPRENDDVQLAYRKVQPNFSQTVTLQTCDGALLVLFVEGVNEAEMLINAVEKYYKRNSGGFLAPTDVRCQLSLKEHVLVFLLFWMIGGAPAILVGWLGGFTTGLGIVCLA</sequence>
<organism evidence="3 4">
    <name type="scientific">Hibiscus sabdariffa</name>
    <name type="common">roselle</name>
    <dbReference type="NCBI Taxonomy" id="183260"/>
    <lineage>
        <taxon>Eukaryota</taxon>
        <taxon>Viridiplantae</taxon>
        <taxon>Streptophyta</taxon>
        <taxon>Embryophyta</taxon>
        <taxon>Tracheophyta</taxon>
        <taxon>Spermatophyta</taxon>
        <taxon>Magnoliopsida</taxon>
        <taxon>eudicotyledons</taxon>
        <taxon>Gunneridae</taxon>
        <taxon>Pentapetalae</taxon>
        <taxon>rosids</taxon>
        <taxon>malvids</taxon>
        <taxon>Malvales</taxon>
        <taxon>Malvaceae</taxon>
        <taxon>Malvoideae</taxon>
        <taxon>Hibiscus</taxon>
    </lineage>
</organism>
<keyword evidence="2" id="KW-1133">Transmembrane helix</keyword>